<keyword evidence="2 3" id="KW-0732">Signal</keyword>
<dbReference type="PANTHER" id="PTHR35841:SF1">
    <property type="entry name" value="PHOSPHONATES-BINDING PERIPLASMIC PROTEIN"/>
    <property type="match status" value="1"/>
</dbReference>
<evidence type="ECO:0000313" key="5">
    <source>
        <dbReference type="Proteomes" id="UP001232992"/>
    </source>
</evidence>
<organism evidence="4 5">
    <name type="scientific">Roseofilum casamattae BLCC-M143</name>
    <dbReference type="NCBI Taxonomy" id="3022442"/>
    <lineage>
        <taxon>Bacteria</taxon>
        <taxon>Bacillati</taxon>
        <taxon>Cyanobacteriota</taxon>
        <taxon>Cyanophyceae</taxon>
        <taxon>Desertifilales</taxon>
        <taxon>Desertifilaceae</taxon>
        <taxon>Roseofilum</taxon>
        <taxon>Roseofilum casamattae</taxon>
    </lineage>
</organism>
<dbReference type="Pfam" id="PF12974">
    <property type="entry name" value="Phosphonate-bd"/>
    <property type="match status" value="1"/>
</dbReference>
<comment type="similarity">
    <text evidence="1">Belongs to the phosphate/phosphite/phosphonate binding protein family.</text>
</comment>
<dbReference type="SUPFAM" id="SSF53850">
    <property type="entry name" value="Periplasmic binding protein-like II"/>
    <property type="match status" value="1"/>
</dbReference>
<reference evidence="4 5" key="1">
    <citation type="submission" date="2023-01" db="EMBL/GenBank/DDBJ databases">
        <title>Novel diversity within Roseofilum (Cyanobacteria; Desertifilaceae) from marine benthic mats with descriptions of four novel species.</title>
        <authorList>
            <person name="Wang Y."/>
            <person name="Berthold D.E."/>
            <person name="Hu J."/>
            <person name="Lefler F.W."/>
            <person name="Laughinghouse H.D. IV."/>
        </authorList>
    </citation>
    <scope>NUCLEOTIDE SEQUENCE [LARGE SCALE GENOMIC DNA]</scope>
    <source>
        <strain evidence="4 5">BLCC-M143</strain>
    </source>
</reference>
<name>A0ABT7C0S1_9CYAN</name>
<keyword evidence="5" id="KW-1185">Reference proteome</keyword>
<proteinExistence type="inferred from homology"/>
<evidence type="ECO:0000256" key="2">
    <source>
        <dbReference type="ARBA" id="ARBA00022729"/>
    </source>
</evidence>
<sequence>MMNRSHLARLSAVLILSSIAIGCAQSEPVSQANPGEETGACDTRPAQMDEAYCDRDRDLVADQPDDTAQWVNPDTLNFAYLPIKDSAKYESTWAEFVEYLSQTTGKPVKFVALESNAEQLKAVRDGKLHIAGFSTSRVPVAVNKAGFIPLVMMASSDGSFGFEMEIITHVSSSLQQLEDLPGHQLAFTRDSSYSGYLLPRALLEAAYNLKAGDYKEVFSGSQEDTILGVQDREYDAGAIANDVLYLMCNRQEADCSQFRTLYQSQTFPNAAYGYGHNLDPELAEKIQQAFLTFNWSGSGLEREFSATGEDTFIAIDYQIDWNPIRTIQDAQGVEYQID</sequence>
<dbReference type="Gene3D" id="3.40.190.10">
    <property type="entry name" value="Periplasmic binding protein-like II"/>
    <property type="match status" value="2"/>
</dbReference>
<protein>
    <submittedName>
        <fullName evidence="4">Phosphate/phosphite/phosphonate ABC transporter substrate-binding protein</fullName>
    </submittedName>
</protein>
<dbReference type="PROSITE" id="PS51257">
    <property type="entry name" value="PROKAR_LIPOPROTEIN"/>
    <property type="match status" value="1"/>
</dbReference>
<evidence type="ECO:0000313" key="4">
    <source>
        <dbReference type="EMBL" id="MDJ1185053.1"/>
    </source>
</evidence>
<evidence type="ECO:0000256" key="1">
    <source>
        <dbReference type="ARBA" id="ARBA00007162"/>
    </source>
</evidence>
<dbReference type="Proteomes" id="UP001232992">
    <property type="component" value="Unassembled WGS sequence"/>
</dbReference>
<dbReference type="InterPro" id="IPR005770">
    <property type="entry name" value="PhnD"/>
</dbReference>
<dbReference type="PANTHER" id="PTHR35841">
    <property type="entry name" value="PHOSPHONATES-BINDING PERIPLASMIC PROTEIN"/>
    <property type="match status" value="1"/>
</dbReference>
<dbReference type="EMBL" id="JAQOSQ010000025">
    <property type="protein sequence ID" value="MDJ1185053.1"/>
    <property type="molecule type" value="Genomic_DNA"/>
</dbReference>
<evidence type="ECO:0000256" key="3">
    <source>
        <dbReference type="SAM" id="SignalP"/>
    </source>
</evidence>
<feature type="chain" id="PRO_5046312779" evidence="3">
    <location>
        <begin position="27"/>
        <end position="338"/>
    </location>
</feature>
<feature type="signal peptide" evidence="3">
    <location>
        <begin position="1"/>
        <end position="26"/>
    </location>
</feature>
<gene>
    <name evidence="4" type="primary">phnD</name>
    <name evidence="4" type="ORF">PMH09_17845</name>
</gene>
<dbReference type="NCBIfam" id="TIGR01098">
    <property type="entry name" value="3A0109s03R"/>
    <property type="match status" value="1"/>
</dbReference>
<comment type="caution">
    <text evidence="4">The sequence shown here is derived from an EMBL/GenBank/DDBJ whole genome shotgun (WGS) entry which is preliminary data.</text>
</comment>
<accession>A0ABT7C0S1</accession>
<dbReference type="RefSeq" id="WP_283759704.1">
    <property type="nucleotide sequence ID" value="NZ_JAQOSQ010000025.1"/>
</dbReference>